<keyword evidence="5" id="KW-1185">Reference proteome</keyword>
<evidence type="ECO:0000313" key="4">
    <source>
        <dbReference type="EMBL" id="PKW27031.1"/>
    </source>
</evidence>
<proteinExistence type="predicted"/>
<dbReference type="EMBL" id="PJNE01000001">
    <property type="protein sequence ID" value="PKW27031.1"/>
    <property type="molecule type" value="Genomic_DNA"/>
</dbReference>
<protein>
    <submittedName>
        <fullName evidence="4">Fructoselysine-6-P-deglycase FrlB-like protein</fullName>
    </submittedName>
</protein>
<dbReference type="PANTHER" id="PTHR10937">
    <property type="entry name" value="GLUCOSAMINE--FRUCTOSE-6-PHOSPHATE AMINOTRANSFERASE, ISOMERIZING"/>
    <property type="match status" value="1"/>
</dbReference>
<dbReference type="Gene3D" id="3.40.50.10490">
    <property type="entry name" value="Glucose-6-phosphate isomerase like protein, domain 1"/>
    <property type="match status" value="3"/>
</dbReference>
<organism evidence="4 5">
    <name type="scientific">Phycicoccus duodecadis</name>
    <dbReference type="NCBI Taxonomy" id="173053"/>
    <lineage>
        <taxon>Bacteria</taxon>
        <taxon>Bacillati</taxon>
        <taxon>Actinomycetota</taxon>
        <taxon>Actinomycetes</taxon>
        <taxon>Micrococcales</taxon>
        <taxon>Intrasporangiaceae</taxon>
        <taxon>Phycicoccus</taxon>
    </lineage>
</organism>
<accession>A0A2N3YJI7</accession>
<dbReference type="GO" id="GO:0097367">
    <property type="term" value="F:carbohydrate derivative binding"/>
    <property type="evidence" value="ECO:0007669"/>
    <property type="project" value="InterPro"/>
</dbReference>
<dbReference type="CDD" id="cd05008">
    <property type="entry name" value="SIS_GlmS_GlmD_1"/>
    <property type="match status" value="1"/>
</dbReference>
<feature type="region of interest" description="Disordered" evidence="2">
    <location>
        <begin position="1"/>
        <end position="23"/>
    </location>
</feature>
<comment type="caution">
    <text evidence="4">The sequence shown here is derived from an EMBL/GenBank/DDBJ whole genome shotgun (WGS) entry which is preliminary data.</text>
</comment>
<dbReference type="CDD" id="cd05009">
    <property type="entry name" value="SIS_GlmS_GlmD_2"/>
    <property type="match status" value="1"/>
</dbReference>
<name>A0A2N3YJI7_9MICO</name>
<gene>
    <name evidence="4" type="ORF">ATL31_1860</name>
</gene>
<reference evidence="4 5" key="1">
    <citation type="submission" date="2017-12" db="EMBL/GenBank/DDBJ databases">
        <title>Sequencing the genomes of 1000 Actinobacteria strains.</title>
        <authorList>
            <person name="Klenk H.-P."/>
        </authorList>
    </citation>
    <scope>NUCLEOTIDE SEQUENCE [LARGE SCALE GENOMIC DNA]</scope>
    <source>
        <strain evidence="4 5">DSM 12806</strain>
    </source>
</reference>
<dbReference type="InterPro" id="IPR001347">
    <property type="entry name" value="SIS_dom"/>
</dbReference>
<keyword evidence="1" id="KW-0677">Repeat</keyword>
<feature type="compositionally biased region" description="Low complexity" evidence="2">
    <location>
        <begin position="1"/>
        <end position="19"/>
    </location>
</feature>
<dbReference type="PROSITE" id="PS51464">
    <property type="entry name" value="SIS"/>
    <property type="match status" value="1"/>
</dbReference>
<dbReference type="InterPro" id="IPR035490">
    <property type="entry name" value="GlmS/FrlB_SIS"/>
</dbReference>
<sequence length="314" mass="32677">MSQPSAPSAPTGPPASDTTTMREIESQPAVWRTLLARRAEATALLAAPGERVLFVGCGTSAFVAHSLAVLREGAGLGESDWAYASEPGSPRAWDRVVAITRSGTTTEVLEALRGFRGGAGGTAGPRLVVVTAVDGMPAGEAADDVLVLAEADESSVVQTRFPTSVLLLGRAAFGEDVAGLPERCAEALAGDRPDPAPFEHFVYLGRGWALGLADEAALKIREAAQAWAESYPALDFRHGPVAVAGERSHVWVFGATPPALADDVRAVGASVRESSHDPLVELVLAQRLAADLAALRGLDPDAPRHLTRSVVLDA</sequence>
<evidence type="ECO:0000256" key="2">
    <source>
        <dbReference type="SAM" id="MobiDB-lite"/>
    </source>
</evidence>
<evidence type="ECO:0000256" key="1">
    <source>
        <dbReference type="ARBA" id="ARBA00022737"/>
    </source>
</evidence>
<dbReference type="GO" id="GO:1901135">
    <property type="term" value="P:carbohydrate derivative metabolic process"/>
    <property type="evidence" value="ECO:0007669"/>
    <property type="project" value="InterPro"/>
</dbReference>
<dbReference type="InterPro" id="IPR046348">
    <property type="entry name" value="SIS_dom_sf"/>
</dbReference>
<dbReference type="RefSeq" id="WP_245862189.1">
    <property type="nucleotide sequence ID" value="NZ_PJNE01000001.1"/>
</dbReference>
<dbReference type="Proteomes" id="UP000233781">
    <property type="component" value="Unassembled WGS sequence"/>
</dbReference>
<dbReference type="InterPro" id="IPR035466">
    <property type="entry name" value="GlmS/AgaS_SIS"/>
</dbReference>
<feature type="domain" description="SIS" evidence="3">
    <location>
        <begin position="41"/>
        <end position="183"/>
    </location>
</feature>
<evidence type="ECO:0000259" key="3">
    <source>
        <dbReference type="PROSITE" id="PS51464"/>
    </source>
</evidence>
<dbReference type="SUPFAM" id="SSF53697">
    <property type="entry name" value="SIS domain"/>
    <property type="match status" value="1"/>
</dbReference>
<evidence type="ECO:0000313" key="5">
    <source>
        <dbReference type="Proteomes" id="UP000233781"/>
    </source>
</evidence>
<dbReference type="AlphaFoldDB" id="A0A2N3YJI7"/>